<dbReference type="EMBL" id="AWQU01000079">
    <property type="protein sequence ID" value="KFB07542.1"/>
    <property type="molecule type" value="Genomic_DNA"/>
</dbReference>
<accession>A0A084U3K6</accession>
<dbReference type="Pfam" id="PF07786">
    <property type="entry name" value="HGSNAT_cat"/>
    <property type="match status" value="1"/>
</dbReference>
<sequence>MKFNLLSQGNIKDKSKMIFLSDDYFNGVTRLKSIDAFRGMCVFCMLIFQFLKNFPSLGILSRIANHSLDKGIVILPGMTIADFIAPAFIFAIGLTFSLSFINRKNRQGTLKAFIHAIERALTILGIGTFLDLCNKYLDFFGGKNQLDAVAYTLTAFSVIALLSLICRLIGLIPKMPNLYRSIVAQIFYISLSCMGIINIIITSIDYHLILTGKSQIYVYWVTLQTIGFAILVAIPFVIFNKWVKLSGFIIIFILFSIYHQTGNNKTYLDIPVHGGVIGGFGWGAMLLLSMFIGEIYYKNKNASFAVSAIVASLGILLIQWLGNINLGSCSPTFILTTIGLSGIVFACFDCFSKFYKLNFTPFVWWGKNPIIMFLIEFFVLGVYGAVAPKAALTDAPAWLASIQGIVAVVGLTAIAFGLYKTNRKLSI</sequence>
<organism evidence="3 4">
    <name type="scientific">Malacoplasma iowae DK-CPA</name>
    <dbReference type="NCBI Taxonomy" id="1394179"/>
    <lineage>
        <taxon>Bacteria</taxon>
        <taxon>Bacillati</taxon>
        <taxon>Mycoplasmatota</taxon>
        <taxon>Mycoplasmoidales</taxon>
        <taxon>Mycoplasmoidaceae</taxon>
        <taxon>Malacoplasma</taxon>
    </lineage>
</organism>
<keyword evidence="1" id="KW-1133">Transmembrane helix</keyword>
<dbReference type="PANTHER" id="PTHR31061">
    <property type="entry name" value="LD22376P"/>
    <property type="match status" value="1"/>
</dbReference>
<evidence type="ECO:0000313" key="4">
    <source>
        <dbReference type="Proteomes" id="UP000028523"/>
    </source>
</evidence>
<protein>
    <recommendedName>
        <fullName evidence="2">Heparan-alpha-glucosaminide N-acetyltransferase catalytic domain-containing protein</fullName>
    </recommendedName>
</protein>
<feature type="transmembrane region" description="Helical" evidence="1">
    <location>
        <begin position="398"/>
        <end position="419"/>
    </location>
</feature>
<dbReference type="RefSeq" id="WP_036452024.1">
    <property type="nucleotide sequence ID" value="NZ_AWQU01000079.1"/>
</dbReference>
<name>A0A084U3K6_MALIO</name>
<evidence type="ECO:0000259" key="2">
    <source>
        <dbReference type="Pfam" id="PF07786"/>
    </source>
</evidence>
<dbReference type="AlphaFoldDB" id="A0A084U3K6"/>
<dbReference type="Proteomes" id="UP000028523">
    <property type="component" value="Unassembled WGS sequence"/>
</dbReference>
<keyword evidence="4" id="KW-1185">Reference proteome</keyword>
<evidence type="ECO:0000256" key="1">
    <source>
        <dbReference type="SAM" id="Phobius"/>
    </source>
</evidence>
<feature type="transmembrane region" description="Helical" evidence="1">
    <location>
        <begin position="150"/>
        <end position="170"/>
    </location>
</feature>
<keyword evidence="1" id="KW-0472">Membrane</keyword>
<dbReference type="PANTHER" id="PTHR31061:SF24">
    <property type="entry name" value="LD22376P"/>
    <property type="match status" value="1"/>
</dbReference>
<proteinExistence type="predicted"/>
<feature type="transmembrane region" description="Helical" evidence="1">
    <location>
        <begin position="40"/>
        <end position="63"/>
    </location>
</feature>
<feature type="domain" description="Heparan-alpha-glucosaminide N-acetyltransferase catalytic" evidence="2">
    <location>
        <begin position="30"/>
        <end position="169"/>
    </location>
</feature>
<feature type="transmembrane region" description="Helical" evidence="1">
    <location>
        <begin position="364"/>
        <end position="386"/>
    </location>
</feature>
<gene>
    <name evidence="3" type="ORF">P271_384</name>
</gene>
<feature type="transmembrane region" description="Helical" evidence="1">
    <location>
        <begin position="273"/>
        <end position="292"/>
    </location>
</feature>
<keyword evidence="1" id="KW-0812">Transmembrane</keyword>
<dbReference type="InterPro" id="IPR012429">
    <property type="entry name" value="HGSNAT_cat"/>
</dbReference>
<feature type="transmembrane region" description="Helical" evidence="1">
    <location>
        <begin position="333"/>
        <end position="352"/>
    </location>
</feature>
<comment type="caution">
    <text evidence="3">The sequence shown here is derived from an EMBL/GenBank/DDBJ whole genome shotgun (WGS) entry which is preliminary data.</text>
</comment>
<feature type="transmembrane region" description="Helical" evidence="1">
    <location>
        <begin position="304"/>
        <end position="321"/>
    </location>
</feature>
<feature type="transmembrane region" description="Helical" evidence="1">
    <location>
        <begin position="83"/>
        <end position="101"/>
    </location>
</feature>
<feature type="transmembrane region" description="Helical" evidence="1">
    <location>
        <begin position="216"/>
        <end position="238"/>
    </location>
</feature>
<feature type="transmembrane region" description="Helical" evidence="1">
    <location>
        <begin position="245"/>
        <end position="261"/>
    </location>
</feature>
<evidence type="ECO:0000313" key="3">
    <source>
        <dbReference type="EMBL" id="KFB07542.1"/>
    </source>
</evidence>
<feature type="transmembrane region" description="Helical" evidence="1">
    <location>
        <begin position="182"/>
        <end position="204"/>
    </location>
</feature>
<feature type="transmembrane region" description="Helical" evidence="1">
    <location>
        <begin position="113"/>
        <end position="130"/>
    </location>
</feature>
<reference evidence="3 4" key="1">
    <citation type="journal article" date="2014" name="PLoS ONE">
        <title>Reduction of Hydrogen Peroxide Accumulation and Toxicity by a Catalase from Mycoplasma iowae.</title>
        <authorList>
            <person name="Pritchard R.E."/>
            <person name="Prassinos A.J."/>
            <person name="Osborne J.D."/>
            <person name="Raviv Z."/>
            <person name="Balish M.F."/>
        </authorList>
    </citation>
    <scope>NUCLEOTIDE SEQUENCE [LARGE SCALE GENOMIC DNA]</scope>
    <source>
        <strain evidence="3 4">DK-CPA</strain>
    </source>
</reference>